<dbReference type="Pfam" id="PF12710">
    <property type="entry name" value="HAD"/>
    <property type="match status" value="1"/>
</dbReference>
<evidence type="ECO:0000256" key="1">
    <source>
        <dbReference type="ARBA" id="ARBA00022723"/>
    </source>
</evidence>
<dbReference type="PANTHER" id="PTHR43344:SF13">
    <property type="entry name" value="PHOSPHATASE RV3661-RELATED"/>
    <property type="match status" value="1"/>
</dbReference>
<keyword evidence="4" id="KW-0472">Membrane</keyword>
<keyword evidence="2 5" id="KW-0378">Hydrolase</keyword>
<reference evidence="5 6" key="1">
    <citation type="submission" date="2024-09" db="EMBL/GenBank/DDBJ databases">
        <authorList>
            <person name="Sun Q."/>
            <person name="Mori K."/>
        </authorList>
    </citation>
    <scope>NUCLEOTIDE SEQUENCE [LARGE SCALE GENOMIC DNA]</scope>
    <source>
        <strain evidence="5 6">CECT 8365</strain>
    </source>
</reference>
<keyword evidence="4" id="KW-0812">Transmembrane</keyword>
<dbReference type="InterPro" id="IPR050582">
    <property type="entry name" value="HAD-like_SerB"/>
</dbReference>
<proteinExistence type="predicted"/>
<dbReference type="Proteomes" id="UP001589562">
    <property type="component" value="Unassembled WGS sequence"/>
</dbReference>
<dbReference type="InterPro" id="IPR006385">
    <property type="entry name" value="HAD_hydro_SerB1"/>
</dbReference>
<accession>A0ABV5HA99</accession>
<dbReference type="GO" id="GO:0016787">
    <property type="term" value="F:hydrolase activity"/>
    <property type="evidence" value="ECO:0007669"/>
    <property type="project" value="UniProtKB-KW"/>
</dbReference>
<dbReference type="NCBIfam" id="TIGR01488">
    <property type="entry name" value="HAD-SF-IB"/>
    <property type="match status" value="1"/>
</dbReference>
<keyword evidence="1" id="KW-0479">Metal-binding</keyword>
<dbReference type="NCBIfam" id="TIGR01490">
    <property type="entry name" value="HAD-SF-IB-hyp1"/>
    <property type="match status" value="1"/>
</dbReference>
<gene>
    <name evidence="5" type="ORF">ACFFVK_07265</name>
</gene>
<dbReference type="InterPro" id="IPR036412">
    <property type="entry name" value="HAD-like_sf"/>
</dbReference>
<evidence type="ECO:0000313" key="5">
    <source>
        <dbReference type="EMBL" id="MFB9108371.1"/>
    </source>
</evidence>
<keyword evidence="4" id="KW-1133">Transmembrane helix</keyword>
<dbReference type="Gene3D" id="1.20.1440.100">
    <property type="entry name" value="SG protein - dephosphorylation function"/>
    <property type="match status" value="1"/>
</dbReference>
<organism evidence="5 6">
    <name type="scientific">Flavobacterium gyeonganense</name>
    <dbReference type="NCBI Taxonomy" id="1310418"/>
    <lineage>
        <taxon>Bacteria</taxon>
        <taxon>Pseudomonadati</taxon>
        <taxon>Bacteroidota</taxon>
        <taxon>Flavobacteriia</taxon>
        <taxon>Flavobacteriales</taxon>
        <taxon>Flavobacteriaceae</taxon>
        <taxon>Flavobacterium</taxon>
    </lineage>
</organism>
<dbReference type="RefSeq" id="WP_278009099.1">
    <property type="nucleotide sequence ID" value="NZ_CP121112.1"/>
</dbReference>
<name>A0ABV5HA99_9FLAO</name>
<evidence type="ECO:0000256" key="2">
    <source>
        <dbReference type="ARBA" id="ARBA00022801"/>
    </source>
</evidence>
<evidence type="ECO:0000256" key="3">
    <source>
        <dbReference type="ARBA" id="ARBA00022842"/>
    </source>
</evidence>
<dbReference type="Gene3D" id="3.40.50.1000">
    <property type="entry name" value="HAD superfamily/HAD-like"/>
    <property type="match status" value="1"/>
</dbReference>
<dbReference type="SUPFAM" id="SSF56784">
    <property type="entry name" value="HAD-like"/>
    <property type="match status" value="1"/>
</dbReference>
<evidence type="ECO:0000313" key="6">
    <source>
        <dbReference type="Proteomes" id="UP001589562"/>
    </source>
</evidence>
<evidence type="ECO:0000256" key="4">
    <source>
        <dbReference type="SAM" id="Phobius"/>
    </source>
</evidence>
<dbReference type="PANTHER" id="PTHR43344">
    <property type="entry name" value="PHOSPHOSERINE PHOSPHATASE"/>
    <property type="match status" value="1"/>
</dbReference>
<dbReference type="EMBL" id="JBHMFE010000011">
    <property type="protein sequence ID" value="MFB9108371.1"/>
    <property type="molecule type" value="Genomic_DNA"/>
</dbReference>
<keyword evidence="6" id="KW-1185">Reference proteome</keyword>
<feature type="transmembrane region" description="Helical" evidence="4">
    <location>
        <begin position="31"/>
        <end position="52"/>
    </location>
</feature>
<dbReference type="InterPro" id="IPR023214">
    <property type="entry name" value="HAD_sf"/>
</dbReference>
<sequence length="188" mass="22100">MKTLALFDFDGTLYKKDSLIGFTKYYKGNAVFYKGILTLLPFLLGMKLGILFNEKTKKRYMTHFFKNEEYSVFKKKAELFALTKIEKDLNPQILLYLKNHLNSKHDVYIVTASFPEWIEPWSKKYNIKVIGTRLEVLNNIITGEFNSKNCYGKEKVNRINEVLDLEKFDTIYVYGCGKGDREMLELKK</sequence>
<protein>
    <submittedName>
        <fullName evidence="5">HAD-IB family hydrolase</fullName>
    </submittedName>
</protein>
<keyword evidence="3" id="KW-0460">Magnesium</keyword>
<comment type="caution">
    <text evidence="5">The sequence shown here is derived from an EMBL/GenBank/DDBJ whole genome shotgun (WGS) entry which is preliminary data.</text>
</comment>